<dbReference type="CDD" id="cd00756">
    <property type="entry name" value="MoaE"/>
    <property type="match status" value="1"/>
</dbReference>
<dbReference type="GeneID" id="89529185"/>
<reference evidence="2 3" key="1">
    <citation type="submission" date="2019-03" db="EMBL/GenBank/DDBJ databases">
        <title>Root nodule microbial communities of legume samples collected from USA, Mexico and Botswana.</title>
        <authorList>
            <person name="Hirsch A."/>
        </authorList>
    </citation>
    <scope>NUCLEOTIDE SEQUENCE [LARGE SCALE GENOMIC DNA]</scope>
    <source>
        <strain evidence="2 3">55</strain>
    </source>
</reference>
<dbReference type="InterPro" id="IPR003448">
    <property type="entry name" value="Mopterin_biosynth_MoaE"/>
</dbReference>
<proteinExistence type="predicted"/>
<dbReference type="EMBL" id="SMCX01000009">
    <property type="protein sequence ID" value="TCW23943.1"/>
    <property type="molecule type" value="Genomic_DNA"/>
</dbReference>
<evidence type="ECO:0000313" key="3">
    <source>
        <dbReference type="Proteomes" id="UP000295805"/>
    </source>
</evidence>
<evidence type="ECO:0000256" key="1">
    <source>
        <dbReference type="SAM" id="MobiDB-lite"/>
    </source>
</evidence>
<feature type="compositionally biased region" description="Polar residues" evidence="1">
    <location>
        <begin position="1"/>
        <end position="15"/>
    </location>
</feature>
<organism evidence="2 3">
    <name type="scientific">Dietzia cinnamea</name>
    <dbReference type="NCBI Taxonomy" id="321318"/>
    <lineage>
        <taxon>Bacteria</taxon>
        <taxon>Bacillati</taxon>
        <taxon>Actinomycetota</taxon>
        <taxon>Actinomycetes</taxon>
        <taxon>Mycobacteriales</taxon>
        <taxon>Dietziaceae</taxon>
        <taxon>Dietzia</taxon>
    </lineage>
</organism>
<dbReference type="AlphaFoldDB" id="A0A4V2W801"/>
<dbReference type="GO" id="GO:0006777">
    <property type="term" value="P:Mo-molybdopterin cofactor biosynthetic process"/>
    <property type="evidence" value="ECO:0007669"/>
    <property type="project" value="InterPro"/>
</dbReference>
<protein>
    <submittedName>
        <fullName evidence="2">Molybdopterin synthase subunit MoaE</fullName>
    </submittedName>
</protein>
<name>A0A4V2W801_9ACTN</name>
<accession>A0A4V2W801</accession>
<gene>
    <name evidence="2" type="ORF">EDD19_10993</name>
</gene>
<dbReference type="RefSeq" id="WP_007627446.1">
    <property type="nucleotide sequence ID" value="NZ_CP143053.1"/>
</dbReference>
<dbReference type="Proteomes" id="UP000295805">
    <property type="component" value="Unassembled WGS sequence"/>
</dbReference>
<sequence length="174" mass="18573">MSAPTPASGQPSGPNSEPHPAPLARITDERIEPREVEQAVWSSADGAMVTFSGIVRDHDAGRADVEHIEYSAHPVAQDVLARLCAEVAREHSGPADADGRPVDPQRVTRVGAVHRVGVLTVGEVAVVAVAVAPHRAEAFAACSDLIERLKHEVPIWKRQRFSDGLSEWVGVGDC</sequence>
<dbReference type="Gene3D" id="3.90.1170.40">
    <property type="entry name" value="Molybdopterin biosynthesis MoaE subunit"/>
    <property type="match status" value="1"/>
</dbReference>
<dbReference type="PANTHER" id="PTHR23404">
    <property type="entry name" value="MOLYBDOPTERIN SYNTHASE RELATED"/>
    <property type="match status" value="1"/>
</dbReference>
<evidence type="ECO:0000313" key="2">
    <source>
        <dbReference type="EMBL" id="TCW23943.1"/>
    </source>
</evidence>
<dbReference type="InterPro" id="IPR036563">
    <property type="entry name" value="MoaE_sf"/>
</dbReference>
<dbReference type="Pfam" id="PF02391">
    <property type="entry name" value="MoaE"/>
    <property type="match status" value="1"/>
</dbReference>
<feature type="region of interest" description="Disordered" evidence="1">
    <location>
        <begin position="1"/>
        <end position="32"/>
    </location>
</feature>
<comment type="caution">
    <text evidence="2">The sequence shown here is derived from an EMBL/GenBank/DDBJ whole genome shotgun (WGS) entry which is preliminary data.</text>
</comment>
<dbReference type="SUPFAM" id="SSF54690">
    <property type="entry name" value="Molybdopterin synthase subunit MoaE"/>
    <property type="match status" value="1"/>
</dbReference>